<keyword evidence="2" id="KW-1185">Reference proteome</keyword>
<accession>A0A9P6MT11</accession>
<protein>
    <submittedName>
        <fullName evidence="1">Uncharacterized protein</fullName>
    </submittedName>
</protein>
<sequence length="547" mass="61791">MTSNPPLSNSLHKRKRRRLQELSLSLDPPNPVASYFFNEPHINWSLEGFCQDAFNSDHRQTGDDICHIFYESVNFIRDSESVPRPLKRAASTLATLKQSHVKRIWQQSLTKQIAEAAAERLRIRQEAKDNFIRAAELEVQLCNQLEGNRSNALGEPDILDEEDQERDGASLRFENASSDSELNPSQDEDTTGNSLVISEKPSVAWNWTTGPGDSSSNLETKFLWIEDGVNISQLLANRRARAMLALEKTTEPDVLALRNFIYTPEIVKEILSIEQWESATAMWYLRYQHKITSDEVTGVVKVSLGLQPRKTFQEAVIIARTLDVSQPLSSIIIKYHRTAVLWDQDSFYLTPEVKHGSEDSFINDFVKPVIDGTFGDLLHCTPYWIQDEIQCGKGYNNEEKLCPVFFLATRNCAIAVMEVISPFGPKRRHKDGKGKLFDEMKLSVDGLLHNGVDASVVGLLVTGMRVDLFAMSLDYEACYLVVDLGSFDLVGSRFQFSNLLIAAQPLLTARGIVLETMGKFDTTNEEPVKSEWVRGTYYTKPIKLEDA</sequence>
<comment type="caution">
    <text evidence="1">The sequence shown here is derived from an EMBL/GenBank/DDBJ whole genome shotgun (WGS) entry which is preliminary data.</text>
</comment>
<proteinExistence type="predicted"/>
<name>A0A9P6MT11_9FUNG</name>
<evidence type="ECO:0000313" key="1">
    <source>
        <dbReference type="EMBL" id="KAG0012578.1"/>
    </source>
</evidence>
<dbReference type="AlphaFoldDB" id="A0A9P6MT11"/>
<organism evidence="1 2">
    <name type="scientific">Entomortierella chlamydospora</name>
    <dbReference type="NCBI Taxonomy" id="101097"/>
    <lineage>
        <taxon>Eukaryota</taxon>
        <taxon>Fungi</taxon>
        <taxon>Fungi incertae sedis</taxon>
        <taxon>Mucoromycota</taxon>
        <taxon>Mortierellomycotina</taxon>
        <taxon>Mortierellomycetes</taxon>
        <taxon>Mortierellales</taxon>
        <taxon>Mortierellaceae</taxon>
        <taxon>Entomortierella</taxon>
    </lineage>
</organism>
<evidence type="ECO:0000313" key="2">
    <source>
        <dbReference type="Proteomes" id="UP000703661"/>
    </source>
</evidence>
<gene>
    <name evidence="1" type="ORF">BGZ80_011648</name>
</gene>
<dbReference type="EMBL" id="JAAAID010000964">
    <property type="protein sequence ID" value="KAG0012578.1"/>
    <property type="molecule type" value="Genomic_DNA"/>
</dbReference>
<dbReference type="Proteomes" id="UP000703661">
    <property type="component" value="Unassembled WGS sequence"/>
</dbReference>
<reference evidence="1" key="1">
    <citation type="journal article" date="2020" name="Fungal Divers.">
        <title>Resolving the Mortierellaceae phylogeny through synthesis of multi-gene phylogenetics and phylogenomics.</title>
        <authorList>
            <person name="Vandepol N."/>
            <person name="Liber J."/>
            <person name="Desiro A."/>
            <person name="Na H."/>
            <person name="Kennedy M."/>
            <person name="Barry K."/>
            <person name="Grigoriev I.V."/>
            <person name="Miller A.N."/>
            <person name="O'Donnell K."/>
            <person name="Stajich J.E."/>
            <person name="Bonito G."/>
        </authorList>
    </citation>
    <scope>NUCLEOTIDE SEQUENCE</scope>
    <source>
        <strain evidence="1">NRRL 2769</strain>
    </source>
</reference>